<sequence length="216" mass="25050">MVETRSGKMQDASEERIKSEESVKPQPDEAYFSLNREVNIQNSRIWATEIPRIFTEMPLHQPRVTVWCGFTSSFIIGPFFFGKINGRTFKTVSVTGQTNTKRITFMKDGGPPHISRGVKQLLKDTFGKNRVISRHSIYQWPPRSSVLTLCEFWLWGYIKPCVYRCWPTTLAMLKVSIRWHVLSISTDMLFNVVQSVIYRLQAVFENEGRHIEQGLT</sequence>
<protein>
    <recommendedName>
        <fullName evidence="4">Transposase</fullName>
    </recommendedName>
</protein>
<dbReference type="EMBL" id="CP092873">
    <property type="protein sequence ID" value="UYV73778.1"/>
    <property type="molecule type" value="Genomic_DNA"/>
</dbReference>
<evidence type="ECO:0008006" key="4">
    <source>
        <dbReference type="Google" id="ProtNLM"/>
    </source>
</evidence>
<feature type="region of interest" description="Disordered" evidence="1">
    <location>
        <begin position="1"/>
        <end position="25"/>
    </location>
</feature>
<dbReference type="PANTHER" id="PTHR47326">
    <property type="entry name" value="TRANSPOSABLE ELEMENT TC3 TRANSPOSASE-LIKE PROTEIN"/>
    <property type="match status" value="1"/>
</dbReference>
<gene>
    <name evidence="2" type="ORF">LAZ67_11000900</name>
</gene>
<dbReference type="PANTHER" id="PTHR47326:SF1">
    <property type="entry name" value="HTH PSQ-TYPE DOMAIN-CONTAINING PROTEIN"/>
    <property type="match status" value="1"/>
</dbReference>
<reference evidence="2 3" key="1">
    <citation type="submission" date="2022-01" db="EMBL/GenBank/DDBJ databases">
        <title>A chromosomal length assembly of Cordylochernes scorpioides.</title>
        <authorList>
            <person name="Zeh D."/>
            <person name="Zeh J."/>
        </authorList>
    </citation>
    <scope>NUCLEOTIDE SEQUENCE [LARGE SCALE GENOMIC DNA]</scope>
    <source>
        <strain evidence="2">IN4F17</strain>
        <tissue evidence="2">Whole Body</tissue>
    </source>
</reference>
<organism evidence="2 3">
    <name type="scientific">Cordylochernes scorpioides</name>
    <dbReference type="NCBI Taxonomy" id="51811"/>
    <lineage>
        <taxon>Eukaryota</taxon>
        <taxon>Metazoa</taxon>
        <taxon>Ecdysozoa</taxon>
        <taxon>Arthropoda</taxon>
        <taxon>Chelicerata</taxon>
        <taxon>Arachnida</taxon>
        <taxon>Pseudoscorpiones</taxon>
        <taxon>Cheliferoidea</taxon>
        <taxon>Chernetidae</taxon>
        <taxon>Cordylochernes</taxon>
    </lineage>
</organism>
<evidence type="ECO:0000256" key="1">
    <source>
        <dbReference type="SAM" id="MobiDB-lite"/>
    </source>
</evidence>
<dbReference type="Proteomes" id="UP001235939">
    <property type="component" value="Chromosome 11"/>
</dbReference>
<evidence type="ECO:0000313" key="2">
    <source>
        <dbReference type="EMBL" id="UYV73778.1"/>
    </source>
</evidence>
<evidence type="ECO:0000313" key="3">
    <source>
        <dbReference type="Proteomes" id="UP001235939"/>
    </source>
</evidence>
<dbReference type="Gene3D" id="3.30.420.10">
    <property type="entry name" value="Ribonuclease H-like superfamily/Ribonuclease H"/>
    <property type="match status" value="1"/>
</dbReference>
<accession>A0ABY6KYI5</accession>
<name>A0ABY6KYI5_9ARAC</name>
<keyword evidence="3" id="KW-1185">Reference proteome</keyword>
<dbReference type="InterPro" id="IPR036397">
    <property type="entry name" value="RNaseH_sf"/>
</dbReference>
<proteinExistence type="predicted"/>